<dbReference type="EC" id="2.5.1.54" evidence="8"/>
<dbReference type="FunFam" id="3.20.20.70:FF:000005">
    <property type="entry name" value="Phospho-2-dehydro-3-deoxyheptonate aldolase"/>
    <property type="match status" value="1"/>
</dbReference>
<comment type="pathway">
    <text evidence="2 8">Metabolic intermediate biosynthesis; chorismate biosynthesis; chorismate from D-erythrose 4-phosphate and phosphoenolpyruvate: step 1/7.</text>
</comment>
<comment type="similarity">
    <text evidence="3 8">Belongs to the class-I DAHP synthase family.</text>
</comment>
<dbReference type="AlphaFoldDB" id="A0A0C5WMY6"/>
<dbReference type="GO" id="GO:0008652">
    <property type="term" value="P:amino acid biosynthetic process"/>
    <property type="evidence" value="ECO:0007669"/>
    <property type="project" value="UniProtKB-KW"/>
</dbReference>
<dbReference type="KEGG" id="pgb:H744_2c1837"/>
<sequence length="351" mass="38279">MPMKTDELRTVSLGLMPTPAAVEAAYPITDEIAEHVAHSRRQVEAILTGQDSRLLVIVGPCSVHDPDAAIDYAKRLCAVQEKHKDTLFIVMRTYFEKPRTVVGWKGLVSDPNLDGSLDLAKGLHTARKLLVDINALGMPTATEFLDMITGQYLADLISWGAIGARTTESQIHREMASALSCPVGFKNGTDGNIKIAIDAIRATRESHVFCSPAKSGEMTIYRTSGNPHGHVILRGGKMPNYHADDIKASCDTLASFELPPRLVVDFSHGNCQKQHKRQLDVAADICQQIKSGSNFIAGIMAESFIVEGNQPVDTDNLCALTYGQSITDPCLNWDDTVTMLDMLSEAVESQQ</sequence>
<dbReference type="PANTHER" id="PTHR21225">
    <property type="entry name" value="PHOSPHO-2-DEHYDRO-3-DEOXYHEPTONATE ALDOLASE DAHP SYNTHETASE"/>
    <property type="match status" value="1"/>
</dbReference>
<dbReference type="PANTHER" id="PTHR21225:SF6">
    <property type="entry name" value="PHOSPHO-2-DEHYDRO-3-DEOXYHEPTONATE ALDOLASE, TRP-SENSITIVE"/>
    <property type="match status" value="1"/>
</dbReference>
<dbReference type="NCBIfam" id="TIGR00034">
    <property type="entry name" value="aroFGH"/>
    <property type="match status" value="1"/>
</dbReference>
<name>A0A0C5WMY6_9GAMM</name>
<dbReference type="STRING" id="658445.H744_2c1837"/>
<dbReference type="Pfam" id="PF00793">
    <property type="entry name" value="DAHP_synth_1"/>
    <property type="match status" value="1"/>
</dbReference>
<feature type="domain" description="DAHP synthetase I/KDSA" evidence="9">
    <location>
        <begin position="45"/>
        <end position="339"/>
    </location>
</feature>
<evidence type="ECO:0000256" key="3">
    <source>
        <dbReference type="ARBA" id="ARBA00007985"/>
    </source>
</evidence>
<evidence type="ECO:0000256" key="2">
    <source>
        <dbReference type="ARBA" id="ARBA00004688"/>
    </source>
</evidence>
<evidence type="ECO:0000256" key="6">
    <source>
        <dbReference type="ARBA" id="ARBA00023141"/>
    </source>
</evidence>
<evidence type="ECO:0000256" key="1">
    <source>
        <dbReference type="ARBA" id="ARBA00003726"/>
    </source>
</evidence>
<accession>A0A0C5WMY6</accession>
<dbReference type="UniPathway" id="UPA00053">
    <property type="reaction ID" value="UER00084"/>
</dbReference>
<dbReference type="GO" id="GO:0009073">
    <property type="term" value="P:aromatic amino acid family biosynthetic process"/>
    <property type="evidence" value="ECO:0007669"/>
    <property type="project" value="UniProtKB-KW"/>
</dbReference>
<dbReference type="Gene3D" id="3.20.20.70">
    <property type="entry name" value="Aldolase class I"/>
    <property type="match status" value="1"/>
</dbReference>
<keyword evidence="4 8" id="KW-0028">Amino-acid biosynthesis</keyword>
<dbReference type="InterPro" id="IPR013785">
    <property type="entry name" value="Aldolase_TIM"/>
</dbReference>
<dbReference type="Proteomes" id="UP000032303">
    <property type="component" value="Chromosome 2"/>
</dbReference>
<dbReference type="NCBIfam" id="NF009395">
    <property type="entry name" value="PRK12755.1"/>
    <property type="match status" value="1"/>
</dbReference>
<protein>
    <recommendedName>
        <fullName evidence="8">Phospho-2-dehydro-3-deoxyheptonate aldolase</fullName>
        <ecNumber evidence="8">2.5.1.54</ecNumber>
    </recommendedName>
</protein>
<reference evidence="10 11" key="1">
    <citation type="submission" date="2013-05" db="EMBL/GenBank/DDBJ databases">
        <title>Complete genome sequence of the lipase-producing bacterium Photobacterium gaetbulicola Gung47.</title>
        <authorList>
            <person name="Kim Y.-O."/>
        </authorList>
    </citation>
    <scope>NUCLEOTIDE SEQUENCE [LARGE SCALE GENOMIC DNA]</scope>
    <source>
        <strain evidence="10 11">Gung47</strain>
    </source>
</reference>
<evidence type="ECO:0000259" key="9">
    <source>
        <dbReference type="Pfam" id="PF00793"/>
    </source>
</evidence>
<organism evidence="10 11">
    <name type="scientific">Photobacterium gaetbulicola Gung47</name>
    <dbReference type="NCBI Taxonomy" id="658445"/>
    <lineage>
        <taxon>Bacteria</taxon>
        <taxon>Pseudomonadati</taxon>
        <taxon>Pseudomonadota</taxon>
        <taxon>Gammaproteobacteria</taxon>
        <taxon>Vibrionales</taxon>
        <taxon>Vibrionaceae</taxon>
        <taxon>Photobacterium</taxon>
    </lineage>
</organism>
<dbReference type="GO" id="GO:0009423">
    <property type="term" value="P:chorismate biosynthetic process"/>
    <property type="evidence" value="ECO:0007669"/>
    <property type="project" value="UniProtKB-UniPathway"/>
</dbReference>
<proteinExistence type="inferred from homology"/>
<dbReference type="GO" id="GO:0003849">
    <property type="term" value="F:3-deoxy-7-phosphoheptulonate synthase activity"/>
    <property type="evidence" value="ECO:0007669"/>
    <property type="project" value="UniProtKB-EC"/>
</dbReference>
<dbReference type="SUPFAM" id="SSF51569">
    <property type="entry name" value="Aldolase"/>
    <property type="match status" value="1"/>
</dbReference>
<comment type="function">
    <text evidence="1 8">Stereospecific condensation of phosphoenolpyruvate (PEP) and D-erythrose-4-phosphate (E4P) giving rise to 3-deoxy-D-arabino-heptulosonate-7-phosphate (DAHP).</text>
</comment>
<dbReference type="OrthoDB" id="9807331at2"/>
<dbReference type="InterPro" id="IPR006219">
    <property type="entry name" value="DAHP_synth_1"/>
</dbReference>
<keyword evidence="6 8" id="KW-0057">Aromatic amino acid biosynthesis</keyword>
<dbReference type="InterPro" id="IPR006218">
    <property type="entry name" value="DAHP1/KDSA"/>
</dbReference>
<evidence type="ECO:0000256" key="7">
    <source>
        <dbReference type="ARBA" id="ARBA00047508"/>
    </source>
</evidence>
<evidence type="ECO:0000256" key="8">
    <source>
        <dbReference type="PIRNR" id="PIRNR001361"/>
    </source>
</evidence>
<dbReference type="NCBIfam" id="NF009396">
    <property type="entry name" value="PRK12756.1"/>
    <property type="match status" value="1"/>
</dbReference>
<gene>
    <name evidence="10" type="ORF">H744_2c1837</name>
</gene>
<keyword evidence="11" id="KW-1185">Reference proteome</keyword>
<evidence type="ECO:0000256" key="4">
    <source>
        <dbReference type="ARBA" id="ARBA00022605"/>
    </source>
</evidence>
<evidence type="ECO:0000256" key="5">
    <source>
        <dbReference type="ARBA" id="ARBA00022679"/>
    </source>
</evidence>
<dbReference type="PIRSF" id="PIRSF001361">
    <property type="entry name" value="DAHP_synthase"/>
    <property type="match status" value="1"/>
</dbReference>
<keyword evidence="5 8" id="KW-0808">Transferase</keyword>
<comment type="catalytic activity">
    <reaction evidence="7 8">
        <text>D-erythrose 4-phosphate + phosphoenolpyruvate + H2O = 7-phospho-2-dehydro-3-deoxy-D-arabino-heptonate + phosphate</text>
        <dbReference type="Rhea" id="RHEA:14717"/>
        <dbReference type="ChEBI" id="CHEBI:15377"/>
        <dbReference type="ChEBI" id="CHEBI:16897"/>
        <dbReference type="ChEBI" id="CHEBI:43474"/>
        <dbReference type="ChEBI" id="CHEBI:58394"/>
        <dbReference type="ChEBI" id="CHEBI:58702"/>
        <dbReference type="EC" id="2.5.1.54"/>
    </reaction>
</comment>
<dbReference type="GO" id="GO:0005737">
    <property type="term" value="C:cytoplasm"/>
    <property type="evidence" value="ECO:0007669"/>
    <property type="project" value="TreeGrafter"/>
</dbReference>
<dbReference type="HOGENOM" id="CLU_030903_0_2_6"/>
<evidence type="ECO:0000313" key="10">
    <source>
        <dbReference type="EMBL" id="AJR08503.1"/>
    </source>
</evidence>
<evidence type="ECO:0000313" key="11">
    <source>
        <dbReference type="Proteomes" id="UP000032303"/>
    </source>
</evidence>
<dbReference type="GO" id="GO:0042802">
    <property type="term" value="F:identical protein binding"/>
    <property type="evidence" value="ECO:0007669"/>
    <property type="project" value="UniProtKB-ARBA"/>
</dbReference>
<dbReference type="EMBL" id="CP005974">
    <property type="protein sequence ID" value="AJR08503.1"/>
    <property type="molecule type" value="Genomic_DNA"/>
</dbReference>
<dbReference type="PATRIC" id="fig|658445.3.peg.3765"/>